<sequence>MPPAPPNEDDPPPQPPVQPELEDCCHSGCTPCVFDLYDDALARYRSALAAWEQRQAERRLAEATRQPEAARQPQAERQAEAKPGAKTPHRTSPSRR</sequence>
<feature type="region of interest" description="Disordered" evidence="1">
    <location>
        <begin position="55"/>
        <end position="96"/>
    </location>
</feature>
<organism evidence="3 4">
    <name type="scientific">Paraburkholderia sejongensis</name>
    <dbReference type="NCBI Taxonomy" id="2886946"/>
    <lineage>
        <taxon>Bacteria</taxon>
        <taxon>Pseudomonadati</taxon>
        <taxon>Pseudomonadota</taxon>
        <taxon>Betaproteobacteria</taxon>
        <taxon>Burkholderiales</taxon>
        <taxon>Burkholderiaceae</taxon>
        <taxon>Paraburkholderia</taxon>
    </lineage>
</organism>
<gene>
    <name evidence="3" type="ORF">LJ656_19555</name>
</gene>
<feature type="compositionally biased region" description="Low complexity" evidence="1">
    <location>
        <begin position="66"/>
        <end position="76"/>
    </location>
</feature>
<evidence type="ECO:0000313" key="4">
    <source>
        <dbReference type="Proteomes" id="UP001431019"/>
    </source>
</evidence>
<evidence type="ECO:0000313" key="3">
    <source>
        <dbReference type="EMBL" id="MCC8394793.1"/>
    </source>
</evidence>
<proteinExistence type="predicted"/>
<accession>A0ABS8JY03</accession>
<dbReference type="Pfam" id="PF09791">
    <property type="entry name" value="Oxidored-like"/>
    <property type="match status" value="1"/>
</dbReference>
<keyword evidence="4" id="KW-1185">Reference proteome</keyword>
<comment type="caution">
    <text evidence="3">The sequence shown here is derived from an EMBL/GenBank/DDBJ whole genome shotgun (WGS) entry which is preliminary data.</text>
</comment>
<feature type="compositionally biased region" description="Pro residues" evidence="1">
    <location>
        <begin position="1"/>
        <end position="18"/>
    </location>
</feature>
<dbReference type="EMBL" id="JAJITD010000009">
    <property type="protein sequence ID" value="MCC8394793.1"/>
    <property type="molecule type" value="Genomic_DNA"/>
</dbReference>
<feature type="compositionally biased region" description="Basic residues" evidence="1">
    <location>
        <begin position="87"/>
        <end position="96"/>
    </location>
</feature>
<evidence type="ECO:0000256" key="1">
    <source>
        <dbReference type="SAM" id="MobiDB-lite"/>
    </source>
</evidence>
<feature type="domain" description="Oxidoreductase-like" evidence="2">
    <location>
        <begin position="13"/>
        <end position="52"/>
    </location>
</feature>
<evidence type="ECO:0000259" key="2">
    <source>
        <dbReference type="Pfam" id="PF09791"/>
    </source>
</evidence>
<name>A0ABS8JY03_9BURK</name>
<dbReference type="Proteomes" id="UP001431019">
    <property type="component" value="Unassembled WGS sequence"/>
</dbReference>
<protein>
    <submittedName>
        <fullName evidence="3">Oxidoreductase-like domain-containing protein</fullName>
    </submittedName>
</protein>
<feature type="region of interest" description="Disordered" evidence="1">
    <location>
        <begin position="1"/>
        <end position="20"/>
    </location>
</feature>
<reference evidence="3 4" key="1">
    <citation type="submission" date="2021-11" db="EMBL/GenBank/DDBJ databases">
        <authorList>
            <person name="Oh E.-T."/>
            <person name="Kim S.-B."/>
        </authorList>
    </citation>
    <scope>NUCLEOTIDE SEQUENCE [LARGE SCALE GENOMIC DNA]</scope>
    <source>
        <strain evidence="3 4">MMS20-SJTR3</strain>
    </source>
</reference>
<dbReference type="InterPro" id="IPR019180">
    <property type="entry name" value="Oxidoreductase-like_N"/>
</dbReference>